<comment type="caution">
    <text evidence="5">The sequence shown here is derived from an EMBL/GenBank/DDBJ whole genome shotgun (WGS) entry which is preliminary data.</text>
</comment>
<dbReference type="InterPro" id="IPR006949">
    <property type="entry name" value="Barrel_Baseplate_J-like"/>
</dbReference>
<evidence type="ECO:0000259" key="4">
    <source>
        <dbReference type="Pfam" id="PF26079"/>
    </source>
</evidence>
<dbReference type="AlphaFoldDB" id="I8RM93"/>
<dbReference type="InterPro" id="IPR058531">
    <property type="entry name" value="Baseplate_J_M"/>
</dbReference>
<dbReference type="Pfam" id="PF04865">
    <property type="entry name" value="Baseplate_J"/>
    <property type="match status" value="1"/>
</dbReference>
<dbReference type="Pfam" id="PF26079">
    <property type="entry name" value="Baseplate_J_C"/>
    <property type="match status" value="1"/>
</dbReference>
<feature type="domain" description="Baseplate J-like C-terminal" evidence="4">
    <location>
        <begin position="441"/>
        <end position="526"/>
    </location>
</feature>
<dbReference type="PANTHER" id="PTHR37829:SF3">
    <property type="entry name" value="PROTEIN JAYE-RELATED"/>
    <property type="match status" value="1"/>
</dbReference>
<dbReference type="PATRIC" id="fig|1149862.3.peg.1057"/>
<dbReference type="Pfam" id="PF26078">
    <property type="entry name" value="Baseplate_J_M"/>
    <property type="match status" value="1"/>
</dbReference>
<dbReference type="EMBL" id="AKVJ01000011">
    <property type="protein sequence ID" value="EIW19905.1"/>
    <property type="molecule type" value="Genomic_DNA"/>
</dbReference>
<comment type="similarity">
    <text evidence="1">Belongs to the Mu gp47/PBSX XkdT family.</text>
</comment>
<gene>
    <name evidence="5" type="ORF">FB4_0156</name>
</gene>
<evidence type="ECO:0000259" key="3">
    <source>
        <dbReference type="Pfam" id="PF26078"/>
    </source>
</evidence>
<feature type="domain" description="Baseplate protein J-like barrel" evidence="2">
    <location>
        <begin position="94"/>
        <end position="175"/>
    </location>
</feature>
<evidence type="ECO:0000259" key="2">
    <source>
        <dbReference type="Pfam" id="PF04865"/>
    </source>
</evidence>
<feature type="domain" description="Baseplate J-like central" evidence="3">
    <location>
        <begin position="202"/>
        <end position="259"/>
    </location>
</feature>
<evidence type="ECO:0000256" key="1">
    <source>
        <dbReference type="ARBA" id="ARBA00038087"/>
    </source>
</evidence>
<dbReference type="Proteomes" id="UP000004324">
    <property type="component" value="Unassembled WGS sequence"/>
</dbReference>
<keyword evidence="6" id="KW-1185">Reference proteome</keyword>
<organism evidence="5 6">
    <name type="scientific">Pelosinus fermentans B4</name>
    <dbReference type="NCBI Taxonomy" id="1149862"/>
    <lineage>
        <taxon>Bacteria</taxon>
        <taxon>Bacillati</taxon>
        <taxon>Bacillota</taxon>
        <taxon>Negativicutes</taxon>
        <taxon>Selenomonadales</taxon>
        <taxon>Sporomusaceae</taxon>
        <taxon>Pelosinus</taxon>
    </lineage>
</organism>
<dbReference type="InterPro" id="IPR058530">
    <property type="entry name" value="Baseplate_J-like_C"/>
</dbReference>
<dbReference type="InterPro" id="IPR052399">
    <property type="entry name" value="Phage_Baseplate_Assmbl_Protein"/>
</dbReference>
<accession>I8RM93</accession>
<protein>
    <submittedName>
        <fullName evidence="5">Baseplate J family protein</fullName>
    </submittedName>
</protein>
<name>I8RM93_9FIRM</name>
<proteinExistence type="inferred from homology"/>
<sequence length="526" mass="55641">MSGRPTYSPIFEENETVIRDRIVERIPDTWRKDPGDFTYDTVAATPIEVKQLQANQDTILKNSFAMYAEGQYLDYILAEIGLDREPAVAAKRRITVEADAGVVIPAGYKVSTVVLDGGGNPVEFTADAKVAYAISGPKSVAITCTQAGVIGNVPVGSQFMLIPPIPGVRVITDDAITLPGEDIESDESAYARYDYKVRHPDTGGNKHDYVRWVEALNVVGKVRVLPRWNGNGTVKLVLVGTDFAPATPSVVSVVQKAIDPILAATVEAESFTAGGLGVTVDNSLLDDTQGSLKMVYDAGGPGYATYAPVDHLLETENHFKARVKVKVDSSAGATDLFKITVRDNGTKVAIKQTKGGSLDATAIYKASQLTATFGHIELPFYYNGDQALEIEVRRLTTDTTTVVYVDQVDVVSVYGQGLGYGKAPGGARVFVKAADALTLSIAATSLTLAAGVTKPEVLAAFTLAVNDYIKAIVFDEAVTAVAYAKIGGLLIATAGVLNYSGLTVNGGIADIVIGTEQAPVLGAITL</sequence>
<dbReference type="PANTHER" id="PTHR37829">
    <property type="entry name" value="PHAGE-LIKE ELEMENT PBSX PROTEIN XKDT"/>
    <property type="match status" value="1"/>
</dbReference>
<dbReference type="OrthoDB" id="2554267at2"/>
<evidence type="ECO:0000313" key="5">
    <source>
        <dbReference type="EMBL" id="EIW19905.1"/>
    </source>
</evidence>
<reference evidence="5 6" key="1">
    <citation type="journal article" date="2012" name="J. Bacteriol.">
        <title>Draft Genome Sequences for Two Metal-Reducing Pelosinus fermentans Strains Isolated from a Cr(VI)-Contaminated Site and for Type Strain R7.</title>
        <authorList>
            <person name="Brown S.D."/>
            <person name="Podar M."/>
            <person name="Klingeman D.M."/>
            <person name="Johnson C.M."/>
            <person name="Yang Z.K."/>
            <person name="Utturkar S.M."/>
            <person name="Land M.L."/>
            <person name="Mosher J.J."/>
            <person name="Hurt R.A.Jr."/>
            <person name="Phelps T.J."/>
            <person name="Palumbo A.V."/>
            <person name="Arkin A.P."/>
            <person name="Hazen T.C."/>
            <person name="Elias D.A."/>
        </authorList>
    </citation>
    <scope>NUCLEOTIDE SEQUENCE [LARGE SCALE GENOMIC DNA]</scope>
    <source>
        <strain evidence="5 6">B4</strain>
    </source>
</reference>
<evidence type="ECO:0000313" key="6">
    <source>
        <dbReference type="Proteomes" id="UP000004324"/>
    </source>
</evidence>